<gene>
    <name evidence="2" type="ORF">HNQ50_004095</name>
</gene>
<dbReference type="RefSeq" id="WP_184102980.1">
    <property type="nucleotide sequence ID" value="NZ_JACHHN010000010.1"/>
</dbReference>
<protein>
    <recommendedName>
        <fullName evidence="4">Lipoprotein</fullName>
    </recommendedName>
</protein>
<evidence type="ECO:0008006" key="4">
    <source>
        <dbReference type="Google" id="ProtNLM"/>
    </source>
</evidence>
<proteinExistence type="predicted"/>
<accession>A0A840RML9</accession>
<keyword evidence="3" id="KW-1185">Reference proteome</keyword>
<evidence type="ECO:0000256" key="1">
    <source>
        <dbReference type="SAM" id="MobiDB-lite"/>
    </source>
</evidence>
<sequence>MFKPSGLVTGLRLAALGGALLLGACGGGGGGDSNSASNSSSSTTTSSPSTATPTPTPTANACPSGTPVTATPGGSTAHFTIVSHPVCATGGKVFGLAANFFDDRFVPAAPVSNYGFPNPLIQYVNPDGSLDIAWLDYTAGGAVPSASGLAALAHVFITHVSADLSTSTTTDTGIQTYRLLGFTRDAAGNYYLAFNVDSTFKSSVSGNANNVNGNEFHVARSATASFASPVWNTTVFGNNDNTTKDSPGNPGEAGSGVLGFDAVNGYVVAYVSHLMAWDINGTRHQAGILRLLNTSTGAVQTPTGLSNIWEAGSGWFYSHNFDQRLIIDNGTYYTLAHGDAYSRQLGFSAFTPTSYQNFTATTFDQSYWTIPGTQGDNTTNAQTGQFIKLANGSFAITHTTSDTRTARDVRLVIANGSTAQNAGVTTNSIWLTANTGTTQAVTPKIAQLASNFLVTWGTWDSSSRTNHTIKWYAQLVDQNLNPLNTPTALSGVEFVAGLPLFTFPAGPNQGAVGWVSGNAGGSITVNVVQVSP</sequence>
<comment type="caution">
    <text evidence="2">The sequence shown here is derived from an EMBL/GenBank/DDBJ whole genome shotgun (WGS) entry which is preliminary data.</text>
</comment>
<dbReference type="PROSITE" id="PS51257">
    <property type="entry name" value="PROKAR_LIPOPROTEIN"/>
    <property type="match status" value="1"/>
</dbReference>
<dbReference type="AlphaFoldDB" id="A0A840RML9"/>
<name>A0A840RML9_9NEIS</name>
<reference evidence="2 3" key="1">
    <citation type="submission" date="2020-08" db="EMBL/GenBank/DDBJ databases">
        <title>Genomic Encyclopedia of Type Strains, Phase IV (KMG-IV): sequencing the most valuable type-strain genomes for metagenomic binning, comparative biology and taxonomic classification.</title>
        <authorList>
            <person name="Goeker M."/>
        </authorList>
    </citation>
    <scope>NUCLEOTIDE SEQUENCE [LARGE SCALE GENOMIC DNA]</scope>
    <source>
        <strain evidence="2 3">DSM 18233</strain>
    </source>
</reference>
<evidence type="ECO:0000313" key="2">
    <source>
        <dbReference type="EMBL" id="MBB5193341.1"/>
    </source>
</evidence>
<organism evidence="2 3">
    <name type="scientific">Silvimonas terrae</name>
    <dbReference type="NCBI Taxonomy" id="300266"/>
    <lineage>
        <taxon>Bacteria</taxon>
        <taxon>Pseudomonadati</taxon>
        <taxon>Pseudomonadota</taxon>
        <taxon>Betaproteobacteria</taxon>
        <taxon>Neisseriales</taxon>
        <taxon>Chitinibacteraceae</taxon>
        <taxon>Silvimonas</taxon>
    </lineage>
</organism>
<feature type="region of interest" description="Disordered" evidence="1">
    <location>
        <begin position="31"/>
        <end position="69"/>
    </location>
</feature>
<feature type="compositionally biased region" description="Low complexity" evidence="1">
    <location>
        <begin position="33"/>
        <end position="64"/>
    </location>
</feature>
<dbReference type="EMBL" id="JACHHN010000010">
    <property type="protein sequence ID" value="MBB5193341.1"/>
    <property type="molecule type" value="Genomic_DNA"/>
</dbReference>
<dbReference type="Proteomes" id="UP000543030">
    <property type="component" value="Unassembled WGS sequence"/>
</dbReference>
<evidence type="ECO:0000313" key="3">
    <source>
        <dbReference type="Proteomes" id="UP000543030"/>
    </source>
</evidence>